<dbReference type="Proteomes" id="UP001497383">
    <property type="component" value="Chromosome 1"/>
</dbReference>
<feature type="domain" description="Ubiquitin-activating enzyme SCCH" evidence="14">
    <location>
        <begin position="348"/>
        <end position="388"/>
    </location>
</feature>
<dbReference type="InterPro" id="IPR042449">
    <property type="entry name" value="Ub-E1_IAD_1"/>
</dbReference>
<evidence type="ECO:0000256" key="11">
    <source>
        <dbReference type="SAM" id="Coils"/>
    </source>
</evidence>
<feature type="compositionally biased region" description="Acidic residues" evidence="12">
    <location>
        <begin position="579"/>
        <end position="591"/>
    </location>
</feature>
<keyword evidence="4" id="KW-0963">Cytoplasm</keyword>
<dbReference type="SUPFAM" id="SSF69572">
    <property type="entry name" value="Activating enzymes of the ubiquitin-like proteins"/>
    <property type="match status" value="1"/>
</dbReference>
<evidence type="ECO:0000313" key="16">
    <source>
        <dbReference type="Proteomes" id="UP001497383"/>
    </source>
</evidence>
<evidence type="ECO:0000256" key="1">
    <source>
        <dbReference type="ARBA" id="ARBA00004496"/>
    </source>
</evidence>
<evidence type="ECO:0000256" key="10">
    <source>
        <dbReference type="PIRNR" id="PIRNR039133"/>
    </source>
</evidence>
<dbReference type="Gene3D" id="3.50.50.80">
    <property type="entry name" value="Ubiquitin-activating enzyme E1, inactive adenylation domain, subdomain 1"/>
    <property type="match status" value="1"/>
</dbReference>
<feature type="domain" description="THIF-type NAD/FAD binding fold" evidence="13">
    <location>
        <begin position="10"/>
        <end position="416"/>
    </location>
</feature>
<keyword evidence="8 10" id="KW-0862">Zinc</keyword>
<keyword evidence="16" id="KW-1185">Reference proteome</keyword>
<dbReference type="PANTHER" id="PTHR10953:SF5">
    <property type="entry name" value="SUMO-ACTIVATING ENZYME SUBUNIT 2"/>
    <property type="match status" value="1"/>
</dbReference>
<dbReference type="Gene3D" id="3.10.290.20">
    <property type="entry name" value="Ubiquitin-like 2 activating enzyme e1b. Chain: B, domain 3"/>
    <property type="match status" value="1"/>
</dbReference>
<dbReference type="InterPro" id="IPR045886">
    <property type="entry name" value="ThiF/MoeB/HesA"/>
</dbReference>
<keyword evidence="11" id="KW-0175">Coiled coil</keyword>
<comment type="similarity">
    <text evidence="3 10">Belongs to the ubiquitin-activating E1 family.</text>
</comment>
<dbReference type="Pfam" id="PF00899">
    <property type="entry name" value="ThiF"/>
    <property type="match status" value="1"/>
</dbReference>
<dbReference type="PIRSF" id="PIRSF039133">
    <property type="entry name" value="SUMO_E1B"/>
    <property type="match status" value="1"/>
</dbReference>
<evidence type="ECO:0000256" key="12">
    <source>
        <dbReference type="SAM" id="MobiDB-lite"/>
    </source>
</evidence>
<protein>
    <recommendedName>
        <fullName evidence="10">Ubiquitin-activating enzyme E1-like</fullName>
    </recommendedName>
</protein>
<evidence type="ECO:0000259" key="14">
    <source>
        <dbReference type="Pfam" id="PF10585"/>
    </source>
</evidence>
<dbReference type="Pfam" id="PF10585">
    <property type="entry name" value="UBA_E1_SCCH"/>
    <property type="match status" value="1"/>
</dbReference>
<keyword evidence="9 10" id="KW-0067">ATP-binding</keyword>
<evidence type="ECO:0000256" key="5">
    <source>
        <dbReference type="ARBA" id="ARBA00022723"/>
    </source>
</evidence>
<reference evidence="15 16" key="1">
    <citation type="submission" date="2024-03" db="EMBL/GenBank/DDBJ databases">
        <authorList>
            <person name="Brejova B."/>
        </authorList>
    </citation>
    <scope>NUCLEOTIDE SEQUENCE [LARGE SCALE GENOMIC DNA]</scope>
    <source>
        <strain evidence="15 16">CBS 14171</strain>
    </source>
</reference>
<name>A0ABP0ZEQ8_9ASCO</name>
<gene>
    <name evidence="15" type="ORF">LODBEIA_P05730</name>
</gene>
<evidence type="ECO:0000256" key="3">
    <source>
        <dbReference type="ARBA" id="ARBA00005673"/>
    </source>
</evidence>
<dbReference type="EMBL" id="OZ022405">
    <property type="protein sequence ID" value="CAK9435983.1"/>
    <property type="molecule type" value="Genomic_DNA"/>
</dbReference>
<keyword evidence="5 10" id="KW-0479">Metal-binding</keyword>
<dbReference type="InterPro" id="IPR030661">
    <property type="entry name" value="Uba2"/>
</dbReference>
<dbReference type="Gene3D" id="1.10.10.520">
    <property type="entry name" value="Ubiquitin activating enzymes (Uba3). Chain: B, domain 2"/>
    <property type="match status" value="1"/>
</dbReference>
<accession>A0ABP0ZEQ8</accession>
<evidence type="ECO:0000256" key="9">
    <source>
        <dbReference type="ARBA" id="ARBA00022840"/>
    </source>
</evidence>
<dbReference type="InterPro" id="IPR035985">
    <property type="entry name" value="Ubiquitin-activating_enz"/>
</dbReference>
<comment type="pathway">
    <text evidence="2 10">Protein modification; protein sumoylation.</text>
</comment>
<dbReference type="InterPro" id="IPR000594">
    <property type="entry name" value="ThiF_NAD_FAD-bd"/>
</dbReference>
<comment type="subcellular location">
    <subcellularLocation>
        <location evidence="1">Cytoplasm</location>
    </subcellularLocation>
</comment>
<evidence type="ECO:0000256" key="7">
    <source>
        <dbReference type="ARBA" id="ARBA00022786"/>
    </source>
</evidence>
<evidence type="ECO:0000256" key="6">
    <source>
        <dbReference type="ARBA" id="ARBA00022741"/>
    </source>
</evidence>
<dbReference type="RefSeq" id="XP_066827511.1">
    <property type="nucleotide sequence ID" value="XM_066976094.1"/>
</dbReference>
<keyword evidence="6 10" id="KW-0547">Nucleotide-binding</keyword>
<dbReference type="PANTHER" id="PTHR10953">
    <property type="entry name" value="UBIQUITIN-ACTIVATING ENZYME E1"/>
    <property type="match status" value="1"/>
</dbReference>
<evidence type="ECO:0000256" key="8">
    <source>
        <dbReference type="ARBA" id="ARBA00022833"/>
    </source>
</evidence>
<evidence type="ECO:0000313" key="15">
    <source>
        <dbReference type="EMBL" id="CAK9435983.1"/>
    </source>
</evidence>
<evidence type="ECO:0000256" key="2">
    <source>
        <dbReference type="ARBA" id="ARBA00004718"/>
    </source>
</evidence>
<proteinExistence type="inferred from homology"/>
<feature type="region of interest" description="Disordered" evidence="12">
    <location>
        <begin position="610"/>
        <end position="636"/>
    </location>
</feature>
<comment type="subunit">
    <text evidence="10">Heterodimer.</text>
</comment>
<sequence>MAKDTYLKKVLGDSAFTKISNVKVLLIGAGGVGSEILKDLVLTGYNEIHIVDLDTITLSNLNRQFLFRQADIDKSKAYTVAKAVESFNYQKVKLVPHHGSIMDSQQFPLHWWEQFDFVFNALDNVEARRYVSRTLFFLRKPSMESGTRGYNGQAYPIFPYYSECYECRKAETPKTYAVCTIRSTPSEPVHCITWAKEFLFRQLFDDEAEAEANDSMKDAEAIARDAESAEQAENLVKEANELAELRQMVHNTEAESGEVMLSVLKKIFTVDIERLLRIDALWKSRRKPQPLDLESLEKGLHALLAADDGGGANESAIIQAETKDWTVLENVYVLYKAGANLQERLTTKKEPFVSFDKDDEDAMNFVTAASNLRSNIFHIPMKSKFEVKEIAGSIVPAIATTNAMIAGFAAAKAGDYFKLDVHDADFREVAGKSYATIVVFRPNDYVASAELGRPNKQCPNDGISSRGIFCVSAKDFANETLGWLIEKLVKKYSFSKEFVSIQVGKSNLVYDGEFDEYYETKLNKVPGFRDQEVVLIQDDEDRLENLELYLTVDDDVDAETKLPQLKLRPKQIEGKSGDQDGDDDDDEDEFIIEQGVDVIADDDDDLVIVSEEEATRHANENDEADLEPKSKKRRVQ</sequence>
<keyword evidence="7 10" id="KW-0833">Ubl conjugation pathway</keyword>
<evidence type="ECO:0000259" key="13">
    <source>
        <dbReference type="Pfam" id="PF00899"/>
    </source>
</evidence>
<evidence type="ECO:0000256" key="4">
    <source>
        <dbReference type="ARBA" id="ARBA00022490"/>
    </source>
</evidence>
<feature type="coiled-coil region" evidence="11">
    <location>
        <begin position="222"/>
        <end position="255"/>
    </location>
</feature>
<dbReference type="GeneID" id="92205769"/>
<dbReference type="InterPro" id="IPR023318">
    <property type="entry name" value="Ub_act_enz_dom_a_sf"/>
</dbReference>
<organism evidence="15 16">
    <name type="scientific">Lodderomyces beijingensis</name>
    <dbReference type="NCBI Taxonomy" id="1775926"/>
    <lineage>
        <taxon>Eukaryota</taxon>
        <taxon>Fungi</taxon>
        <taxon>Dikarya</taxon>
        <taxon>Ascomycota</taxon>
        <taxon>Saccharomycotina</taxon>
        <taxon>Pichiomycetes</taxon>
        <taxon>Debaryomycetaceae</taxon>
        <taxon>Candida/Lodderomyces clade</taxon>
        <taxon>Lodderomyces</taxon>
    </lineage>
</organism>
<feature type="region of interest" description="Disordered" evidence="12">
    <location>
        <begin position="567"/>
        <end position="595"/>
    </location>
</feature>
<dbReference type="InterPro" id="IPR019572">
    <property type="entry name" value="UBA_E1_SCCH"/>
</dbReference>